<name>A0A813JKB0_POLGL</name>
<feature type="region of interest" description="Disordered" evidence="1">
    <location>
        <begin position="424"/>
        <end position="471"/>
    </location>
</feature>
<feature type="non-terminal residue" evidence="2">
    <location>
        <position position="471"/>
    </location>
</feature>
<feature type="compositionally biased region" description="Low complexity" evidence="1">
    <location>
        <begin position="17"/>
        <end position="40"/>
    </location>
</feature>
<evidence type="ECO:0000256" key="1">
    <source>
        <dbReference type="SAM" id="MobiDB-lite"/>
    </source>
</evidence>
<feature type="region of interest" description="Disordered" evidence="1">
    <location>
        <begin position="1"/>
        <end position="40"/>
    </location>
</feature>
<evidence type="ECO:0000313" key="3">
    <source>
        <dbReference type="Proteomes" id="UP000626109"/>
    </source>
</evidence>
<dbReference type="Pfam" id="PF08795">
    <property type="entry name" value="DUF1796"/>
    <property type="match status" value="1"/>
</dbReference>
<accession>A0A813JKB0</accession>
<dbReference type="EMBL" id="CAJNNW010025727">
    <property type="protein sequence ID" value="CAE8678972.1"/>
    <property type="molecule type" value="Genomic_DNA"/>
</dbReference>
<sequence>MAGRLRTEPSCLPSGRPPTMWTPTPTPTTTPSTTTATTPPHLLPVPVQWPVATVSLPVPLQWPRTGSPTPPLLGTVSLPVPGRNSLGGQVWPLPAQNPAVMWPPTVQRPPTVVRSVPAQYPHGVQVFRNPAQDPLGGSLQTVVWPLPAQNPPAQNLPGGPLRMHPMLGPPAGLRVSLGPQLLAPTPLELPVSTRGVMASRFGGQQESDLLEKLGEKHRGSQMCDEETSAVQLVSLGSYCGPKLSFQKMGRGAETLPFDWIRSRMEGILHFLRTDFRGFFEFVTEMKVPSAHQMVMFRGYHHSFWHDDPRDASMHERYTRRIARFWSLDASGSSPPNVKANAEMKIQAGEAARLESVCVKLRSEVVAALARAEVAEKAATQAAAERQVALAASELTEEEVRRLVRTGGTAPPRGGDVKRLQQALGDCSEEPELHSPRPELEGFDRIQFDLEQALRTPTPSKVRPAEAEELPQ</sequence>
<proteinExistence type="predicted"/>
<reference evidence="2" key="1">
    <citation type="submission" date="2021-02" db="EMBL/GenBank/DDBJ databases">
        <authorList>
            <person name="Dougan E. K."/>
            <person name="Rhodes N."/>
            <person name="Thang M."/>
            <person name="Chan C."/>
        </authorList>
    </citation>
    <scope>NUCLEOTIDE SEQUENCE</scope>
</reference>
<comment type="caution">
    <text evidence="2">The sequence shown here is derived from an EMBL/GenBank/DDBJ whole genome shotgun (WGS) entry which is preliminary data.</text>
</comment>
<organism evidence="2 3">
    <name type="scientific">Polarella glacialis</name>
    <name type="common">Dinoflagellate</name>
    <dbReference type="NCBI Taxonomy" id="89957"/>
    <lineage>
        <taxon>Eukaryota</taxon>
        <taxon>Sar</taxon>
        <taxon>Alveolata</taxon>
        <taxon>Dinophyceae</taxon>
        <taxon>Suessiales</taxon>
        <taxon>Suessiaceae</taxon>
        <taxon>Polarella</taxon>
    </lineage>
</organism>
<feature type="compositionally biased region" description="Basic and acidic residues" evidence="1">
    <location>
        <begin position="430"/>
        <end position="447"/>
    </location>
</feature>
<gene>
    <name evidence="2" type="ORF">PGLA2088_LOCUS21112</name>
</gene>
<evidence type="ECO:0000313" key="2">
    <source>
        <dbReference type="EMBL" id="CAE8678972.1"/>
    </source>
</evidence>
<dbReference type="AlphaFoldDB" id="A0A813JKB0"/>
<dbReference type="Proteomes" id="UP000626109">
    <property type="component" value="Unassembled WGS sequence"/>
</dbReference>
<protein>
    <submittedName>
        <fullName evidence="2">Uncharacterized protein</fullName>
    </submittedName>
</protein>
<dbReference type="InterPro" id="IPR014903">
    <property type="entry name" value="DUF1796"/>
</dbReference>